<evidence type="ECO:0000256" key="11">
    <source>
        <dbReference type="ARBA" id="ARBA00050776"/>
    </source>
</evidence>
<dbReference type="Gene3D" id="3.40.640.10">
    <property type="entry name" value="Type I PLP-dependent aspartate aminotransferase-like (Major domain)"/>
    <property type="match status" value="1"/>
</dbReference>
<dbReference type="AlphaFoldDB" id="A0A0S3PY25"/>
<dbReference type="GO" id="GO:0046872">
    <property type="term" value="F:metal ion binding"/>
    <property type="evidence" value="ECO:0007669"/>
    <property type="project" value="UniProtKB-KW"/>
</dbReference>
<feature type="domain" description="Aminotransferase class V" evidence="13">
    <location>
        <begin position="12"/>
        <end position="370"/>
    </location>
</feature>
<evidence type="ECO:0000256" key="5">
    <source>
        <dbReference type="ARBA" id="ARBA00013558"/>
    </source>
</evidence>
<evidence type="ECO:0000256" key="7">
    <source>
        <dbReference type="ARBA" id="ARBA00022723"/>
    </source>
</evidence>
<dbReference type="InterPro" id="IPR000192">
    <property type="entry name" value="Aminotrans_V_dom"/>
</dbReference>
<dbReference type="Gene3D" id="1.10.260.50">
    <property type="match status" value="1"/>
</dbReference>
<dbReference type="SUPFAM" id="SSF53383">
    <property type="entry name" value="PLP-dependent transferases"/>
    <property type="match status" value="1"/>
</dbReference>
<dbReference type="EC" id="2.8.1.7" evidence="4"/>
<name>A0A0S3PY25_9BRAD</name>
<accession>A0A0S3PY25</accession>
<comment type="catalytic activity">
    <reaction evidence="11">
        <text>(sulfur carrier)-H + L-cysteine = (sulfur carrier)-SH + L-alanine</text>
        <dbReference type="Rhea" id="RHEA:43892"/>
        <dbReference type="Rhea" id="RHEA-COMP:14737"/>
        <dbReference type="Rhea" id="RHEA-COMP:14739"/>
        <dbReference type="ChEBI" id="CHEBI:29917"/>
        <dbReference type="ChEBI" id="CHEBI:35235"/>
        <dbReference type="ChEBI" id="CHEBI:57972"/>
        <dbReference type="ChEBI" id="CHEBI:64428"/>
        <dbReference type="EC" id="2.8.1.7"/>
    </reaction>
</comment>
<evidence type="ECO:0000256" key="6">
    <source>
        <dbReference type="ARBA" id="ARBA00022679"/>
    </source>
</evidence>
<dbReference type="GO" id="GO:0051536">
    <property type="term" value="F:iron-sulfur cluster binding"/>
    <property type="evidence" value="ECO:0007669"/>
    <property type="project" value="UniProtKB-KW"/>
</dbReference>
<reference evidence="14 15" key="1">
    <citation type="submission" date="2015-08" db="EMBL/GenBank/DDBJ databases">
        <title>Investigation of the bacterial diversity of lava forest soil.</title>
        <authorList>
            <person name="Lee J.S."/>
        </authorList>
    </citation>
    <scope>NUCLEOTIDE SEQUENCE [LARGE SCALE GENOMIC DNA]</scope>
    <source>
        <strain evidence="14 15">GJW-30</strain>
    </source>
</reference>
<evidence type="ECO:0000256" key="12">
    <source>
        <dbReference type="RuleBase" id="RU004504"/>
    </source>
</evidence>
<keyword evidence="9" id="KW-0408">Iron</keyword>
<comment type="function">
    <text evidence="2">Catalyzes the removal of elemental sulfur atoms from cysteine to produce alanine. Seems to participate in the biosynthesis of the nitrogenase metalloclusters by providing the inorganic sulfur required for the Fe-S core formation.</text>
</comment>
<dbReference type="EMBL" id="AP014946">
    <property type="protein sequence ID" value="BAT60849.1"/>
    <property type="molecule type" value="Genomic_DNA"/>
</dbReference>
<keyword evidence="10" id="KW-0411">Iron-sulfur</keyword>
<dbReference type="PANTHER" id="PTHR11601:SF34">
    <property type="entry name" value="CYSTEINE DESULFURASE"/>
    <property type="match status" value="1"/>
</dbReference>
<evidence type="ECO:0000313" key="15">
    <source>
        <dbReference type="Proteomes" id="UP000236884"/>
    </source>
</evidence>
<sequence>MAYDGNSMTSRTYLDWNATAPLRPESRAAMVEALDRGGNASSLHAEGRAARSIVENARRGIAQLVGAETKNLTFTSGGSEANALALSPGWGADVLLVSAIEHPSVLAGGQFAKADNLPVDVNGSLSLTGLQVALEHVSRRGKRAMVSLMLANNEVGTIQPVKAVAELVYAAGGLLHVDAVQAAGRIPIDINDLGVDLLTLSAHKIGGPQGIGALIRRSDKLHLARPLMRGGGQERGLRAGTENIAAIAGFGAAAAAVRVNLSSEAAMMRALQERLEDSLCNAVEGAVVFGSGVPRLPNTTLVSVPGTKADTLLIALDLEGMAVSAGSACSSGKIAPSHVLAAMGVASELALGAIRVSTGYATEEKDVDRFLIAWRKCVTTLLKRQQVAA</sequence>
<keyword evidence="7" id="KW-0479">Metal-binding</keyword>
<dbReference type="InterPro" id="IPR016454">
    <property type="entry name" value="Cysteine_dSase"/>
</dbReference>
<organism evidence="14 15">
    <name type="scientific">Variibacter gotjawalensis</name>
    <dbReference type="NCBI Taxonomy" id="1333996"/>
    <lineage>
        <taxon>Bacteria</taxon>
        <taxon>Pseudomonadati</taxon>
        <taxon>Pseudomonadota</taxon>
        <taxon>Alphaproteobacteria</taxon>
        <taxon>Hyphomicrobiales</taxon>
        <taxon>Nitrobacteraceae</taxon>
        <taxon>Variibacter</taxon>
    </lineage>
</organism>
<evidence type="ECO:0000256" key="2">
    <source>
        <dbReference type="ARBA" id="ARBA00003120"/>
    </source>
</evidence>
<evidence type="ECO:0000256" key="4">
    <source>
        <dbReference type="ARBA" id="ARBA00012239"/>
    </source>
</evidence>
<dbReference type="InterPro" id="IPR015422">
    <property type="entry name" value="PyrdxlP-dep_Trfase_small"/>
</dbReference>
<gene>
    <name evidence="14" type="primary">nifS</name>
    <name evidence="14" type="ORF">GJW-30_1_03399</name>
</gene>
<comment type="cofactor">
    <cofactor evidence="1 12">
        <name>pyridoxal 5'-phosphate</name>
        <dbReference type="ChEBI" id="CHEBI:597326"/>
    </cofactor>
</comment>
<dbReference type="Proteomes" id="UP000236884">
    <property type="component" value="Chromosome"/>
</dbReference>
<dbReference type="PROSITE" id="PS00595">
    <property type="entry name" value="AA_TRANSFER_CLASS_5"/>
    <property type="match status" value="1"/>
</dbReference>
<protein>
    <recommendedName>
        <fullName evidence="5">Cysteine desulfurase</fullName>
        <ecNumber evidence="4">2.8.1.7</ecNumber>
    </recommendedName>
</protein>
<keyword evidence="15" id="KW-1185">Reference proteome</keyword>
<evidence type="ECO:0000256" key="9">
    <source>
        <dbReference type="ARBA" id="ARBA00023004"/>
    </source>
</evidence>
<dbReference type="PANTHER" id="PTHR11601">
    <property type="entry name" value="CYSTEINE DESULFURYLASE FAMILY MEMBER"/>
    <property type="match status" value="1"/>
</dbReference>
<dbReference type="InterPro" id="IPR015421">
    <property type="entry name" value="PyrdxlP-dep_Trfase_major"/>
</dbReference>
<proteinExistence type="inferred from homology"/>
<evidence type="ECO:0000256" key="10">
    <source>
        <dbReference type="ARBA" id="ARBA00023014"/>
    </source>
</evidence>
<keyword evidence="8" id="KW-0663">Pyridoxal phosphate</keyword>
<evidence type="ECO:0000256" key="1">
    <source>
        <dbReference type="ARBA" id="ARBA00001933"/>
    </source>
</evidence>
<dbReference type="Pfam" id="PF00266">
    <property type="entry name" value="Aminotran_5"/>
    <property type="match status" value="1"/>
</dbReference>
<evidence type="ECO:0000256" key="8">
    <source>
        <dbReference type="ARBA" id="ARBA00022898"/>
    </source>
</evidence>
<dbReference type="GO" id="GO:0031071">
    <property type="term" value="F:cysteine desulfurase activity"/>
    <property type="evidence" value="ECO:0007669"/>
    <property type="project" value="UniProtKB-EC"/>
</dbReference>
<evidence type="ECO:0000259" key="13">
    <source>
        <dbReference type="Pfam" id="PF00266"/>
    </source>
</evidence>
<evidence type="ECO:0000256" key="3">
    <source>
        <dbReference type="ARBA" id="ARBA00006490"/>
    </source>
</evidence>
<comment type="similarity">
    <text evidence="3">Belongs to the class-V pyridoxal-phosphate-dependent aminotransferase family. NifS/IscS subfamily.</text>
</comment>
<dbReference type="KEGG" id="vgo:GJW-30_1_03399"/>
<dbReference type="Gene3D" id="3.90.1150.10">
    <property type="entry name" value="Aspartate Aminotransferase, domain 1"/>
    <property type="match status" value="1"/>
</dbReference>
<dbReference type="InterPro" id="IPR020578">
    <property type="entry name" value="Aminotrans_V_PyrdxlP_BS"/>
</dbReference>
<dbReference type="PIRSF" id="PIRSF005572">
    <property type="entry name" value="NifS"/>
    <property type="match status" value="1"/>
</dbReference>
<evidence type="ECO:0000313" key="14">
    <source>
        <dbReference type="EMBL" id="BAT60849.1"/>
    </source>
</evidence>
<dbReference type="InterPro" id="IPR015424">
    <property type="entry name" value="PyrdxlP-dep_Trfase"/>
</dbReference>
<keyword evidence="6 14" id="KW-0808">Transferase</keyword>